<keyword evidence="2" id="KW-1185">Reference proteome</keyword>
<dbReference type="GeneID" id="90531048"/>
<dbReference type="Proteomes" id="UP001524473">
    <property type="component" value="Unassembled WGS sequence"/>
</dbReference>
<name>A0ABT1RX93_9FIRM</name>
<organism evidence="1 2">
    <name type="scientific">Neglectibacter timonensis</name>
    <dbReference type="NCBI Taxonomy" id="1776382"/>
    <lineage>
        <taxon>Bacteria</taxon>
        <taxon>Bacillati</taxon>
        <taxon>Bacillota</taxon>
        <taxon>Clostridia</taxon>
        <taxon>Eubacteriales</taxon>
        <taxon>Oscillospiraceae</taxon>
        <taxon>Neglectibacter</taxon>
    </lineage>
</organism>
<dbReference type="EMBL" id="JANFZH010000008">
    <property type="protein sequence ID" value="MCQ4839283.1"/>
    <property type="molecule type" value="Genomic_DNA"/>
</dbReference>
<accession>A0ABT1RX93</accession>
<evidence type="ECO:0000313" key="2">
    <source>
        <dbReference type="Proteomes" id="UP001524473"/>
    </source>
</evidence>
<evidence type="ECO:0008006" key="3">
    <source>
        <dbReference type="Google" id="ProtNLM"/>
    </source>
</evidence>
<protein>
    <recommendedName>
        <fullName evidence="3">DUF4825 domain-containing protein</fullName>
    </recommendedName>
</protein>
<dbReference type="RefSeq" id="WP_066860084.1">
    <property type="nucleotide sequence ID" value="NZ_CABKVV010000009.1"/>
</dbReference>
<reference evidence="1 2" key="1">
    <citation type="submission" date="2022-06" db="EMBL/GenBank/DDBJ databases">
        <title>Isolation of gut microbiota from human fecal samples.</title>
        <authorList>
            <person name="Pamer E.G."/>
            <person name="Barat B."/>
            <person name="Waligurski E."/>
            <person name="Medina S."/>
            <person name="Paddock L."/>
            <person name="Mostad J."/>
        </authorList>
    </citation>
    <scope>NUCLEOTIDE SEQUENCE [LARGE SCALE GENOMIC DNA]</scope>
    <source>
        <strain evidence="1 2">DFI.9.73</strain>
    </source>
</reference>
<evidence type="ECO:0000313" key="1">
    <source>
        <dbReference type="EMBL" id="MCQ4839283.1"/>
    </source>
</evidence>
<sequence>MRLIKNVLPFLLALLIVSAGFFGSGAVSRFLPDYTGQVFSGVKQEGIQNAFFSGSGSEVLVYPWNLFDRSSCLLLTEAMQQDAVSEPCFSAGKMLADFLDRAGDSPARIDRENRILVDPKSELLYLPETKISDHFSVSMALDSRYICYIHQKSLDGFGESVPVENPSEKLRSYVEEARSLLKYREFSQTEASSPEDVPMEKPNILLNYVDGMLYLYSDFGYEFSEEENAYQVMSELIQYADYTTLSREGETLIAFSQNRRGGVDSLVLYYQENLDAITGFSLQLAD</sequence>
<proteinExistence type="predicted"/>
<gene>
    <name evidence="1" type="ORF">NE695_05060</name>
</gene>
<comment type="caution">
    <text evidence="1">The sequence shown here is derived from an EMBL/GenBank/DDBJ whole genome shotgun (WGS) entry which is preliminary data.</text>
</comment>